<gene>
    <name evidence="1" type="ORF">GBAR_LOCUS28289</name>
</gene>
<organism evidence="1 2">
    <name type="scientific">Geodia barretti</name>
    <name type="common">Barrett's horny sponge</name>
    <dbReference type="NCBI Taxonomy" id="519541"/>
    <lineage>
        <taxon>Eukaryota</taxon>
        <taxon>Metazoa</taxon>
        <taxon>Porifera</taxon>
        <taxon>Demospongiae</taxon>
        <taxon>Heteroscleromorpha</taxon>
        <taxon>Tetractinellida</taxon>
        <taxon>Astrophorina</taxon>
        <taxon>Geodiidae</taxon>
        <taxon>Geodia</taxon>
    </lineage>
</organism>
<comment type="caution">
    <text evidence="1">The sequence shown here is derived from an EMBL/GenBank/DDBJ whole genome shotgun (WGS) entry which is preliminary data.</text>
</comment>
<accession>A0AA35TPA1</accession>
<protein>
    <submittedName>
        <fullName evidence="1">Uncharacterized protein</fullName>
    </submittedName>
</protein>
<evidence type="ECO:0000313" key="2">
    <source>
        <dbReference type="Proteomes" id="UP001174909"/>
    </source>
</evidence>
<feature type="non-terminal residue" evidence="1">
    <location>
        <position position="1"/>
    </location>
</feature>
<name>A0AA35TPA1_GEOBA</name>
<dbReference type="EMBL" id="CASHTH010003954">
    <property type="protein sequence ID" value="CAI8051659.1"/>
    <property type="molecule type" value="Genomic_DNA"/>
</dbReference>
<proteinExistence type="predicted"/>
<reference evidence="1" key="1">
    <citation type="submission" date="2023-03" db="EMBL/GenBank/DDBJ databases">
        <authorList>
            <person name="Steffen K."/>
            <person name="Cardenas P."/>
        </authorList>
    </citation>
    <scope>NUCLEOTIDE SEQUENCE</scope>
</reference>
<dbReference type="Proteomes" id="UP001174909">
    <property type="component" value="Unassembled WGS sequence"/>
</dbReference>
<dbReference type="AlphaFoldDB" id="A0AA35TPA1"/>
<evidence type="ECO:0000313" key="1">
    <source>
        <dbReference type="EMBL" id="CAI8051659.1"/>
    </source>
</evidence>
<sequence length="61" mass="6671">AITISWTDNLYDVFKQTPVPASVPPLEVVLTGGSPRVHESSVEAEFLTTRPVTGVRCFLQI</sequence>
<keyword evidence="2" id="KW-1185">Reference proteome</keyword>